<evidence type="ECO:0000313" key="3">
    <source>
        <dbReference type="EnsemblMetazoa" id="ASIC005839-PA"/>
    </source>
</evidence>
<protein>
    <submittedName>
        <fullName evidence="2 3">Acetyl-CoA synthetase</fullName>
    </submittedName>
</protein>
<dbReference type="EMBL" id="ATLV01014206">
    <property type="status" value="NOT_ANNOTATED_CDS"/>
    <property type="molecule type" value="Genomic_DNA"/>
</dbReference>
<dbReference type="EnsemblMetazoa" id="ASIC005839-RA">
    <property type="protein sequence ID" value="ASIC005839-PA"/>
    <property type="gene ID" value="ASIC005839"/>
</dbReference>
<keyword evidence="4" id="KW-1185">Reference proteome</keyword>
<sequence length="191" mass="21202">MQPPPPLRRCTSSGYPLLGHPERFLKRLEKSMAASGWKVRNAEPYESASARQPTVEGECSNSTDRAAVRQQFPSHGRKILVTHGQSFPSPLARGRRAMRCDKSDNLRKELLGSESGAVLERSGSGFGIRDSCLSSGKRARFGSLTLGACFPSDTKWKPQNSSRHIWPAIRQSQERQLPSHPNHPPRQAHLP</sequence>
<dbReference type="Proteomes" id="UP000030765">
    <property type="component" value="Unassembled WGS sequence"/>
</dbReference>
<accession>A0A084VKF4</accession>
<feature type="region of interest" description="Disordered" evidence="1">
    <location>
        <begin position="39"/>
        <end position="58"/>
    </location>
</feature>
<evidence type="ECO:0000313" key="2">
    <source>
        <dbReference type="EMBL" id="KFB38448.1"/>
    </source>
</evidence>
<gene>
    <name evidence="2" type="ORF">ZHAS_00005839</name>
</gene>
<evidence type="ECO:0000313" key="4">
    <source>
        <dbReference type="Proteomes" id="UP000030765"/>
    </source>
</evidence>
<reference evidence="2 4" key="1">
    <citation type="journal article" date="2014" name="BMC Genomics">
        <title>Genome sequence of Anopheles sinensis provides insight into genetics basis of mosquito competence for malaria parasites.</title>
        <authorList>
            <person name="Zhou D."/>
            <person name="Zhang D."/>
            <person name="Ding G."/>
            <person name="Shi L."/>
            <person name="Hou Q."/>
            <person name="Ye Y."/>
            <person name="Xu Y."/>
            <person name="Zhou H."/>
            <person name="Xiong C."/>
            <person name="Li S."/>
            <person name="Yu J."/>
            <person name="Hong S."/>
            <person name="Yu X."/>
            <person name="Zou P."/>
            <person name="Chen C."/>
            <person name="Chang X."/>
            <person name="Wang W."/>
            <person name="Lv Y."/>
            <person name="Sun Y."/>
            <person name="Ma L."/>
            <person name="Shen B."/>
            <person name="Zhu C."/>
        </authorList>
    </citation>
    <scope>NUCLEOTIDE SEQUENCE [LARGE SCALE GENOMIC DNA]</scope>
</reference>
<dbReference type="EMBL" id="KE524948">
    <property type="protein sequence ID" value="KFB38448.1"/>
    <property type="molecule type" value="Genomic_DNA"/>
</dbReference>
<reference evidence="3" key="2">
    <citation type="submission" date="2020-05" db="UniProtKB">
        <authorList>
            <consortium name="EnsemblMetazoa"/>
        </authorList>
    </citation>
    <scope>IDENTIFICATION</scope>
</reference>
<proteinExistence type="predicted"/>
<dbReference type="VEuPathDB" id="VectorBase:ASIC005839"/>
<organism evidence="2">
    <name type="scientific">Anopheles sinensis</name>
    <name type="common">Mosquito</name>
    <dbReference type="NCBI Taxonomy" id="74873"/>
    <lineage>
        <taxon>Eukaryota</taxon>
        <taxon>Metazoa</taxon>
        <taxon>Ecdysozoa</taxon>
        <taxon>Arthropoda</taxon>
        <taxon>Hexapoda</taxon>
        <taxon>Insecta</taxon>
        <taxon>Pterygota</taxon>
        <taxon>Neoptera</taxon>
        <taxon>Endopterygota</taxon>
        <taxon>Diptera</taxon>
        <taxon>Nematocera</taxon>
        <taxon>Culicoidea</taxon>
        <taxon>Culicidae</taxon>
        <taxon>Anophelinae</taxon>
        <taxon>Anopheles</taxon>
    </lineage>
</organism>
<evidence type="ECO:0000256" key="1">
    <source>
        <dbReference type="SAM" id="MobiDB-lite"/>
    </source>
</evidence>
<feature type="region of interest" description="Disordered" evidence="1">
    <location>
        <begin position="152"/>
        <end position="191"/>
    </location>
</feature>
<name>A0A084VKF4_ANOSI</name>
<dbReference type="AlphaFoldDB" id="A0A084VKF4"/>